<dbReference type="Proteomes" id="UP001549112">
    <property type="component" value="Unassembled WGS sequence"/>
</dbReference>
<comment type="caution">
    <text evidence="8">Lacks conserved residue(s) required for the propagation of feature annotation.</text>
</comment>
<evidence type="ECO:0000313" key="11">
    <source>
        <dbReference type="Proteomes" id="UP001549112"/>
    </source>
</evidence>
<dbReference type="PANTHER" id="PTHR23502">
    <property type="entry name" value="MAJOR FACILITATOR SUPERFAMILY"/>
    <property type="match status" value="1"/>
</dbReference>
<gene>
    <name evidence="10" type="ORF">ABID39_001468</name>
</gene>
<evidence type="ECO:0000256" key="5">
    <source>
        <dbReference type="ARBA" id="ARBA00022692"/>
    </source>
</evidence>
<dbReference type="InterPro" id="IPR011701">
    <property type="entry name" value="MFS"/>
</dbReference>
<evidence type="ECO:0000256" key="4">
    <source>
        <dbReference type="ARBA" id="ARBA00022475"/>
    </source>
</evidence>
<keyword evidence="5 8" id="KW-0812">Transmembrane</keyword>
<keyword evidence="6 8" id="KW-1133">Transmembrane helix</keyword>
<feature type="transmembrane region" description="Helical" evidence="8">
    <location>
        <begin position="133"/>
        <end position="159"/>
    </location>
</feature>
<accession>A0ABV2FQG2</accession>
<feature type="transmembrane region" description="Helical" evidence="8">
    <location>
        <begin position="342"/>
        <end position="362"/>
    </location>
</feature>
<comment type="caution">
    <text evidence="10">The sequence shown here is derived from an EMBL/GenBank/DDBJ whole genome shotgun (WGS) entry which is preliminary data.</text>
</comment>
<dbReference type="InterPro" id="IPR004812">
    <property type="entry name" value="Efflux_drug-R_Bcr/CmlA"/>
</dbReference>
<keyword evidence="3 8" id="KW-0813">Transport</keyword>
<dbReference type="SUPFAM" id="SSF103473">
    <property type="entry name" value="MFS general substrate transporter"/>
    <property type="match status" value="1"/>
</dbReference>
<feature type="transmembrane region" description="Helical" evidence="8">
    <location>
        <begin position="213"/>
        <end position="230"/>
    </location>
</feature>
<evidence type="ECO:0000259" key="9">
    <source>
        <dbReference type="PROSITE" id="PS50850"/>
    </source>
</evidence>
<keyword evidence="4" id="KW-1003">Cell membrane</keyword>
<feature type="transmembrane region" description="Helical" evidence="8">
    <location>
        <begin position="165"/>
        <end position="184"/>
    </location>
</feature>
<protein>
    <recommendedName>
        <fullName evidence="8">Bcr/CflA family efflux transporter</fullName>
    </recommendedName>
</protein>
<dbReference type="RefSeq" id="WP_354187380.1">
    <property type="nucleotide sequence ID" value="NZ_JBEPLT010000021.1"/>
</dbReference>
<reference evidence="10 11" key="1">
    <citation type="submission" date="2024-06" db="EMBL/GenBank/DDBJ databases">
        <title>Genomic Encyclopedia of Type Strains, Phase IV (KMG-IV): sequencing the most valuable type-strain genomes for metagenomic binning, comparative biology and taxonomic classification.</title>
        <authorList>
            <person name="Goeker M."/>
        </authorList>
    </citation>
    <scope>NUCLEOTIDE SEQUENCE [LARGE SCALE GENOMIC DNA]</scope>
    <source>
        <strain evidence="10 11">DSM 23650</strain>
    </source>
</reference>
<feature type="domain" description="Major facilitator superfamily (MFS) profile" evidence="9">
    <location>
        <begin position="8"/>
        <end position="393"/>
    </location>
</feature>
<feature type="transmembrane region" description="Helical" evidence="8">
    <location>
        <begin position="75"/>
        <end position="94"/>
    </location>
</feature>
<dbReference type="PROSITE" id="PS50850">
    <property type="entry name" value="MFS"/>
    <property type="match status" value="1"/>
</dbReference>
<dbReference type="Pfam" id="PF07690">
    <property type="entry name" value="MFS_1"/>
    <property type="match status" value="1"/>
</dbReference>
<feature type="transmembrane region" description="Helical" evidence="8">
    <location>
        <begin position="100"/>
        <end position="121"/>
    </location>
</feature>
<dbReference type="InterPro" id="IPR036259">
    <property type="entry name" value="MFS_trans_sf"/>
</dbReference>
<name>A0ABV2FQG2_9HYPH</name>
<sequence>MYYKPTLLFMLLIVCLSVGGLISTDIFLPALGDMRQYYQVTESQIQNAVAIFLLALAIGQLIYGPLSDNFGRKKTLLFGLFLWLCTTVGIIYTVNLQAFFALRFLQGLGACSGIVLSRAIINDLMDKKAAGKFYLVIFPFVGISPAIAPFIGGILLQAFNWQATFVFLSLFILFTILLCCFVLIETLPPTKRQSFAPVGIMKGSLGVFRNKQFIFYALIPCFAYATYFAYIVESPFFLTALGLSTFYIGYSYIGVSLTYVLGNLVARRFLKQESMEHTIRRGYVIFVLGGVLFALQMYISPWPLVTSLITISLLTFGNGFLLPLGTALAISSHPQAAGAASGVMGALQLGSAALGSAVIGKMSQHNPWNVAILLATCCIVGFIIYIRKANYFINLEKQSN</sequence>
<keyword evidence="7 8" id="KW-0472">Membrane</keyword>
<evidence type="ECO:0000256" key="6">
    <source>
        <dbReference type="ARBA" id="ARBA00022989"/>
    </source>
</evidence>
<feature type="transmembrane region" description="Helical" evidence="8">
    <location>
        <begin position="44"/>
        <end position="63"/>
    </location>
</feature>
<comment type="subcellular location">
    <subcellularLocation>
        <location evidence="8">Cell inner membrane</location>
        <topology evidence="8">Multi-pass membrane protein</topology>
    </subcellularLocation>
    <subcellularLocation>
        <location evidence="1">Cell membrane</location>
        <topology evidence="1">Multi-pass membrane protein</topology>
    </subcellularLocation>
</comment>
<dbReference type="EMBL" id="JBEPLT010000021">
    <property type="protein sequence ID" value="MET3560757.1"/>
    <property type="molecule type" value="Genomic_DNA"/>
</dbReference>
<dbReference type="CDD" id="cd17320">
    <property type="entry name" value="MFS_MdfA_MDR_like"/>
    <property type="match status" value="1"/>
</dbReference>
<feature type="transmembrane region" description="Helical" evidence="8">
    <location>
        <begin position="305"/>
        <end position="330"/>
    </location>
</feature>
<dbReference type="Gene3D" id="1.20.1720.10">
    <property type="entry name" value="Multidrug resistance protein D"/>
    <property type="match status" value="1"/>
</dbReference>
<keyword evidence="8" id="KW-0997">Cell inner membrane</keyword>
<keyword evidence="11" id="KW-1185">Reference proteome</keyword>
<proteinExistence type="inferred from homology"/>
<evidence type="ECO:0000313" key="10">
    <source>
        <dbReference type="EMBL" id="MET3560757.1"/>
    </source>
</evidence>
<feature type="transmembrane region" description="Helical" evidence="8">
    <location>
        <begin position="282"/>
        <end position="299"/>
    </location>
</feature>
<evidence type="ECO:0000256" key="2">
    <source>
        <dbReference type="ARBA" id="ARBA00006236"/>
    </source>
</evidence>
<evidence type="ECO:0000256" key="3">
    <source>
        <dbReference type="ARBA" id="ARBA00022448"/>
    </source>
</evidence>
<dbReference type="PANTHER" id="PTHR23502:SF132">
    <property type="entry name" value="POLYAMINE TRANSPORTER 2-RELATED"/>
    <property type="match status" value="1"/>
</dbReference>
<organism evidence="10 11">
    <name type="scientific">Bartonella japonica</name>
    <dbReference type="NCBI Taxonomy" id="357761"/>
    <lineage>
        <taxon>Bacteria</taxon>
        <taxon>Pseudomonadati</taxon>
        <taxon>Pseudomonadota</taxon>
        <taxon>Alphaproteobacteria</taxon>
        <taxon>Hyphomicrobiales</taxon>
        <taxon>Bartonellaceae</taxon>
        <taxon>Bartonella</taxon>
    </lineage>
</organism>
<feature type="transmembrane region" description="Helical" evidence="8">
    <location>
        <begin position="236"/>
        <end position="261"/>
    </location>
</feature>
<dbReference type="NCBIfam" id="TIGR00710">
    <property type="entry name" value="efflux_Bcr_CflA"/>
    <property type="match status" value="1"/>
</dbReference>
<dbReference type="InterPro" id="IPR020846">
    <property type="entry name" value="MFS_dom"/>
</dbReference>
<evidence type="ECO:0000256" key="8">
    <source>
        <dbReference type="RuleBase" id="RU365088"/>
    </source>
</evidence>
<evidence type="ECO:0000256" key="1">
    <source>
        <dbReference type="ARBA" id="ARBA00004651"/>
    </source>
</evidence>
<evidence type="ECO:0000256" key="7">
    <source>
        <dbReference type="ARBA" id="ARBA00023136"/>
    </source>
</evidence>
<feature type="transmembrane region" description="Helical" evidence="8">
    <location>
        <begin position="368"/>
        <end position="386"/>
    </location>
</feature>
<comment type="similarity">
    <text evidence="2 8">Belongs to the major facilitator superfamily. Bcr/CmlA family.</text>
</comment>